<proteinExistence type="predicted"/>
<comment type="caution">
    <text evidence="2">The sequence shown here is derived from an EMBL/GenBank/DDBJ whole genome shotgun (WGS) entry which is preliminary data.</text>
</comment>
<accession>G7EAG0</accession>
<evidence type="ECO:0000313" key="2">
    <source>
        <dbReference type="EMBL" id="GAA99820.1"/>
    </source>
</evidence>
<evidence type="ECO:0000313" key="3">
    <source>
        <dbReference type="Proteomes" id="UP000009131"/>
    </source>
</evidence>
<dbReference type="AlphaFoldDB" id="G7EAG0"/>
<dbReference type="InParanoid" id="G7EAG0"/>
<feature type="region of interest" description="Disordered" evidence="1">
    <location>
        <begin position="1"/>
        <end position="56"/>
    </location>
</feature>
<feature type="region of interest" description="Disordered" evidence="1">
    <location>
        <begin position="190"/>
        <end position="224"/>
    </location>
</feature>
<evidence type="ECO:0000256" key="1">
    <source>
        <dbReference type="SAM" id="MobiDB-lite"/>
    </source>
</evidence>
<gene>
    <name evidence="2" type="primary">Mo06523</name>
    <name evidence="2" type="ORF">E5Q_06523</name>
</gene>
<feature type="region of interest" description="Disordered" evidence="1">
    <location>
        <begin position="71"/>
        <end position="103"/>
    </location>
</feature>
<feature type="compositionally biased region" description="Basic residues" evidence="1">
    <location>
        <begin position="203"/>
        <end position="217"/>
    </location>
</feature>
<organism evidence="2 3">
    <name type="scientific">Mixia osmundae (strain CBS 9802 / IAM 14324 / JCM 22182 / KY 12970)</name>
    <dbReference type="NCBI Taxonomy" id="764103"/>
    <lineage>
        <taxon>Eukaryota</taxon>
        <taxon>Fungi</taxon>
        <taxon>Dikarya</taxon>
        <taxon>Basidiomycota</taxon>
        <taxon>Pucciniomycotina</taxon>
        <taxon>Mixiomycetes</taxon>
        <taxon>Mixiales</taxon>
        <taxon>Mixiaceae</taxon>
        <taxon>Mixia</taxon>
    </lineage>
</organism>
<feature type="compositionally biased region" description="Polar residues" evidence="1">
    <location>
        <begin position="91"/>
        <end position="100"/>
    </location>
</feature>
<protein>
    <submittedName>
        <fullName evidence="2">Uncharacterized protein</fullName>
    </submittedName>
</protein>
<keyword evidence="3" id="KW-1185">Reference proteome</keyword>
<dbReference type="HOGENOM" id="CLU_1175685_0_0_1"/>
<feature type="compositionally biased region" description="Low complexity" evidence="1">
    <location>
        <begin position="15"/>
        <end position="30"/>
    </location>
</feature>
<dbReference type="EMBL" id="BABT02000240">
    <property type="protein sequence ID" value="GAA99820.1"/>
    <property type="molecule type" value="Genomic_DNA"/>
</dbReference>
<reference evidence="2 3" key="2">
    <citation type="journal article" date="2012" name="Open Biol.">
        <title>Characteristics of nucleosomes and linker DNA regions on the genome of the basidiomycete Mixia osmundae revealed by mono- and dinucleosome mapping.</title>
        <authorList>
            <person name="Nishida H."/>
            <person name="Kondo S."/>
            <person name="Matsumoto T."/>
            <person name="Suzuki Y."/>
            <person name="Yoshikawa H."/>
            <person name="Taylor T.D."/>
            <person name="Sugiyama J."/>
        </authorList>
    </citation>
    <scope>NUCLEOTIDE SEQUENCE [LARGE SCALE GENOMIC DNA]</scope>
    <source>
        <strain evidence="3">CBS 9802 / IAM 14324 / JCM 22182 / KY 12970</strain>
    </source>
</reference>
<dbReference type="Proteomes" id="UP000009131">
    <property type="component" value="Unassembled WGS sequence"/>
</dbReference>
<name>G7EAG0_MIXOS</name>
<reference evidence="2 3" key="1">
    <citation type="journal article" date="2011" name="J. Gen. Appl. Microbiol.">
        <title>Draft genome sequencing of the enigmatic basidiomycete Mixia osmundae.</title>
        <authorList>
            <person name="Nishida H."/>
            <person name="Nagatsuka Y."/>
            <person name="Sugiyama J."/>
        </authorList>
    </citation>
    <scope>NUCLEOTIDE SEQUENCE [LARGE SCALE GENOMIC DNA]</scope>
    <source>
        <strain evidence="3">CBS 9802 / IAM 14324 / JCM 22182 / KY 12970</strain>
    </source>
</reference>
<sequence>MAVLTLDDLPELTMSDASSQSTASSCQPESVPDELLADANGKADSYSADLEASPSPTLSCEILSWTEPHVHFGRRRGSPTVRSQRERKTSIKSGASTPTRTSKRYVMPSDLETMTIDPRQQSIHSVLSNPAADSHQAPLHTVLSTCSDGAPVSPTDDREDTEGDMRGRSTSVRATTNAWWYHGASMSPLRKAKQVLASGRVTRSGKPRAHSRERQHHSITASPQ</sequence>
<feature type="region of interest" description="Disordered" evidence="1">
    <location>
        <begin position="143"/>
        <end position="170"/>
    </location>
</feature>